<gene>
    <name evidence="2" type="ORF">SSGG_03534</name>
</gene>
<evidence type="ECO:0000256" key="1">
    <source>
        <dbReference type="SAM" id="MobiDB-lite"/>
    </source>
</evidence>
<reference evidence="3" key="1">
    <citation type="submission" date="2008-10" db="EMBL/GenBank/DDBJ databases">
        <authorList>
            <person name="Molnar K."/>
        </authorList>
    </citation>
    <scope>NUCLEOTIDE SEQUENCE [LARGE SCALE GENOMIC DNA]</scope>
    <source>
        <strain evidence="3">NRRL 15998</strain>
    </source>
</reference>
<dbReference type="Proteomes" id="UP000003986">
    <property type="component" value="Unassembled WGS sequence"/>
</dbReference>
<feature type="region of interest" description="Disordered" evidence="1">
    <location>
        <begin position="1"/>
        <end position="20"/>
    </location>
</feature>
<name>D6ATW1_STRFL</name>
<sequence>MLRVEPDQQRLRRVESSPRSAEIPLAVGTLGVVGSGTDLAMENGPEAARRTMAS</sequence>
<evidence type="ECO:0000313" key="3">
    <source>
        <dbReference type="Proteomes" id="UP000003986"/>
    </source>
</evidence>
<dbReference type="EMBL" id="DS999644">
    <property type="protein sequence ID" value="EFE76167.2"/>
    <property type="molecule type" value="Genomic_DNA"/>
</dbReference>
<protein>
    <submittedName>
        <fullName evidence="2">Predicted protein</fullName>
    </submittedName>
</protein>
<dbReference type="AlphaFoldDB" id="D6ATW1"/>
<accession>D6ATW1</accession>
<reference evidence="3" key="2">
    <citation type="submission" date="2008-12" db="EMBL/GenBank/DDBJ databases">
        <title>Annotation of Streptomyces roseosporus strain NRRL 15998.</title>
        <authorList>
            <consortium name="The Broad Institute Genome Sequencing Platform"/>
            <consortium name="Broad Institute Microbial Sequencing Center"/>
            <person name="Fischbach M."/>
            <person name="Ward D."/>
            <person name="Young S."/>
            <person name="Kodira C.D."/>
            <person name="Zeng Q."/>
            <person name="Koehrsen M."/>
            <person name="Godfrey P."/>
            <person name="Alvarado L."/>
            <person name="Berlin A.M."/>
            <person name="Borenstein D."/>
            <person name="Chen Z."/>
            <person name="Engels R."/>
            <person name="Freedman E."/>
            <person name="Gellesch M."/>
            <person name="Goldberg J."/>
            <person name="Griggs A."/>
            <person name="Gujja S."/>
            <person name="Heiman D.I."/>
            <person name="Hepburn T.A."/>
            <person name="Howarth C."/>
            <person name="Jen D."/>
            <person name="Larson L."/>
            <person name="Lewis B."/>
            <person name="Mehta T."/>
            <person name="Park D."/>
            <person name="Pearson M."/>
            <person name="Roberts A."/>
            <person name="Saif S."/>
            <person name="Shea T.D."/>
            <person name="Shenoy N."/>
            <person name="Sisk P."/>
            <person name="Stolte C."/>
            <person name="Sykes S.N."/>
            <person name="Walk T."/>
            <person name="White J."/>
            <person name="Yandava C."/>
            <person name="Straight P."/>
            <person name="Clardy J."/>
            <person name="Hung D."/>
            <person name="Kolter R."/>
            <person name="Mekalanos J."/>
            <person name="Walker S."/>
            <person name="Walsh C.T."/>
            <person name="Wieland B.L.C."/>
            <person name="Ilzarbe M."/>
            <person name="Galagan J."/>
            <person name="Nusbaum C."/>
            <person name="Birren B."/>
        </authorList>
    </citation>
    <scope>NUCLEOTIDE SEQUENCE [LARGE SCALE GENOMIC DNA]</scope>
    <source>
        <strain evidence="3">NRRL 15998</strain>
    </source>
</reference>
<feature type="compositionally biased region" description="Basic and acidic residues" evidence="1">
    <location>
        <begin position="1"/>
        <end position="16"/>
    </location>
</feature>
<organism evidence="2 3">
    <name type="scientific">Streptomyces filamentosus NRRL 15998</name>
    <dbReference type="NCBI Taxonomy" id="457431"/>
    <lineage>
        <taxon>Bacteria</taxon>
        <taxon>Bacillati</taxon>
        <taxon>Actinomycetota</taxon>
        <taxon>Actinomycetes</taxon>
        <taxon>Kitasatosporales</taxon>
        <taxon>Streptomycetaceae</taxon>
        <taxon>Streptomyces</taxon>
    </lineage>
</organism>
<proteinExistence type="predicted"/>
<evidence type="ECO:0000313" key="2">
    <source>
        <dbReference type="EMBL" id="EFE76167.2"/>
    </source>
</evidence>